<evidence type="ECO:0000313" key="2">
    <source>
        <dbReference type="EMBL" id="AXK50813.1"/>
    </source>
</evidence>
<feature type="transmembrane region" description="Helical" evidence="1">
    <location>
        <begin position="91"/>
        <end position="110"/>
    </location>
</feature>
<protein>
    <recommendedName>
        <fullName evidence="4">Transmembrane protein</fullName>
    </recommendedName>
</protein>
<gene>
    <name evidence="2" type="ORF">SALLE_v1c01370</name>
</gene>
<name>A0A345Z2I4_9MOLU</name>
<keyword evidence="1" id="KW-1133">Transmembrane helix</keyword>
<proteinExistence type="predicted"/>
<evidence type="ECO:0000256" key="1">
    <source>
        <dbReference type="SAM" id="Phobius"/>
    </source>
</evidence>
<organism evidence="2 3">
    <name type="scientific">Spiroplasma alleghenense</name>
    <dbReference type="NCBI Taxonomy" id="216931"/>
    <lineage>
        <taxon>Bacteria</taxon>
        <taxon>Bacillati</taxon>
        <taxon>Mycoplasmatota</taxon>
        <taxon>Mollicutes</taxon>
        <taxon>Entomoplasmatales</taxon>
        <taxon>Spiroplasmataceae</taxon>
        <taxon>Spiroplasma</taxon>
    </lineage>
</organism>
<dbReference type="KEGG" id="salx:SALLE_v1c01370"/>
<feature type="transmembrane region" description="Helical" evidence="1">
    <location>
        <begin position="65"/>
        <end position="85"/>
    </location>
</feature>
<keyword evidence="3" id="KW-1185">Reference proteome</keyword>
<evidence type="ECO:0000313" key="3">
    <source>
        <dbReference type="Proteomes" id="UP000254792"/>
    </source>
</evidence>
<dbReference type="EMBL" id="CP031376">
    <property type="protein sequence ID" value="AXK50813.1"/>
    <property type="molecule type" value="Genomic_DNA"/>
</dbReference>
<reference evidence="2 3" key="1">
    <citation type="submission" date="2018-07" db="EMBL/GenBank/DDBJ databases">
        <title>Complete genome sequence of Spiroplasma alleghenense PLHS-1 (ATCC 51752).</title>
        <authorList>
            <person name="Chou L."/>
            <person name="Lee T.-Y."/>
            <person name="Tsai Y.-M."/>
            <person name="Kuo C.-H."/>
        </authorList>
    </citation>
    <scope>NUCLEOTIDE SEQUENCE [LARGE SCALE GENOMIC DNA]</scope>
    <source>
        <strain evidence="2 3">PLHS-1</strain>
    </source>
</reference>
<sequence>MTLLIKIIWLFLTFLLFFIFFWISNRITNSIISCSENFEVKFEKFKIRVSLGDGIFKMKKYITSFLIFYFIFFSSLFTFVIFAWLEYDYKITEWLIYALATEFLWFFSFIKIPSVLRSRAPKSLDFEKYSEMKDYYNKLVLPIHNLDREFELQFQDFKSRNISVFKKYETKWKTLTYFSCDMVKIEIFIHKKIDDANQLNCFDYFAKKYFSEK</sequence>
<keyword evidence="1" id="KW-0812">Transmembrane</keyword>
<accession>A0A345Z2I4</accession>
<evidence type="ECO:0008006" key="4">
    <source>
        <dbReference type="Google" id="ProtNLM"/>
    </source>
</evidence>
<dbReference type="AlphaFoldDB" id="A0A345Z2I4"/>
<feature type="transmembrane region" description="Helical" evidence="1">
    <location>
        <begin position="6"/>
        <end position="23"/>
    </location>
</feature>
<dbReference type="Proteomes" id="UP000254792">
    <property type="component" value="Chromosome"/>
</dbReference>
<keyword evidence="1" id="KW-0472">Membrane</keyword>